<evidence type="ECO:0000313" key="4">
    <source>
        <dbReference type="EMBL" id="KAF7402959.1"/>
    </source>
</evidence>
<dbReference type="InterPro" id="IPR009000">
    <property type="entry name" value="Transl_B-barrel_sf"/>
</dbReference>
<organism evidence="4 5">
    <name type="scientific">Vespula vulgaris</name>
    <name type="common">Yellow jacket</name>
    <name type="synonym">Wasp</name>
    <dbReference type="NCBI Taxonomy" id="7454"/>
    <lineage>
        <taxon>Eukaryota</taxon>
        <taxon>Metazoa</taxon>
        <taxon>Ecdysozoa</taxon>
        <taxon>Arthropoda</taxon>
        <taxon>Hexapoda</taxon>
        <taxon>Insecta</taxon>
        <taxon>Pterygota</taxon>
        <taxon>Neoptera</taxon>
        <taxon>Endopterygota</taxon>
        <taxon>Hymenoptera</taxon>
        <taxon>Apocrita</taxon>
        <taxon>Aculeata</taxon>
        <taxon>Vespoidea</taxon>
        <taxon>Vespidae</taxon>
        <taxon>Vespinae</taxon>
        <taxon>Vespula</taxon>
    </lineage>
</organism>
<evidence type="ECO:0000256" key="1">
    <source>
        <dbReference type="ARBA" id="ARBA00022741"/>
    </source>
</evidence>
<dbReference type="InterPro" id="IPR029459">
    <property type="entry name" value="EFTU-type"/>
</dbReference>
<keyword evidence="2" id="KW-0342">GTP-binding</keyword>
<evidence type="ECO:0000313" key="5">
    <source>
        <dbReference type="Proteomes" id="UP000614350"/>
    </source>
</evidence>
<feature type="domain" description="Elongation factor Tu-type" evidence="3">
    <location>
        <begin position="20"/>
        <end position="67"/>
    </location>
</feature>
<evidence type="ECO:0000259" key="3">
    <source>
        <dbReference type="Pfam" id="PF14578"/>
    </source>
</evidence>
<gene>
    <name evidence="4" type="ORF">HZH66_005226</name>
</gene>
<dbReference type="GO" id="GO:0003743">
    <property type="term" value="F:translation initiation factor activity"/>
    <property type="evidence" value="ECO:0007669"/>
    <property type="project" value="TreeGrafter"/>
</dbReference>
<comment type="caution">
    <text evidence="4">The sequence shown here is derived from an EMBL/GenBank/DDBJ whole genome shotgun (WGS) entry which is preliminary data.</text>
</comment>
<name>A0A834KDR5_VESVU</name>
<evidence type="ECO:0000256" key="2">
    <source>
        <dbReference type="ARBA" id="ARBA00023134"/>
    </source>
</evidence>
<proteinExistence type="predicted"/>
<dbReference type="GO" id="GO:0005739">
    <property type="term" value="C:mitochondrion"/>
    <property type="evidence" value="ECO:0007669"/>
    <property type="project" value="TreeGrafter"/>
</dbReference>
<dbReference type="AlphaFoldDB" id="A0A834KDR5"/>
<accession>A0A834KDR5</accession>
<dbReference type="Gene3D" id="2.40.30.10">
    <property type="entry name" value="Translation factors"/>
    <property type="match status" value="1"/>
</dbReference>
<dbReference type="Pfam" id="PF14578">
    <property type="entry name" value="GTP_EFTU_D4"/>
    <property type="match status" value="1"/>
</dbReference>
<dbReference type="EMBL" id="JACSEA010000004">
    <property type="protein sequence ID" value="KAF7402959.1"/>
    <property type="molecule type" value="Genomic_DNA"/>
</dbReference>
<keyword evidence="5" id="KW-1185">Reference proteome</keyword>
<dbReference type="GO" id="GO:0005525">
    <property type="term" value="F:GTP binding"/>
    <property type="evidence" value="ECO:0007669"/>
    <property type="project" value="UniProtKB-KW"/>
</dbReference>
<dbReference type="PANTHER" id="PTHR43381:SF4">
    <property type="entry name" value="EUKARYOTIC TRANSLATION INITIATION FACTOR 5B"/>
    <property type="match status" value="1"/>
</dbReference>
<dbReference type="Proteomes" id="UP000614350">
    <property type="component" value="Unassembled WGS sequence"/>
</dbReference>
<protein>
    <recommendedName>
        <fullName evidence="3">Elongation factor Tu-type domain-containing protein</fullName>
    </recommendedName>
</protein>
<keyword evidence="1" id="KW-0547">Nucleotide-binding</keyword>
<reference evidence="4" key="1">
    <citation type="journal article" date="2020" name="G3 (Bethesda)">
        <title>High-Quality Assemblies for Three Invasive Social Wasps from the &lt;i&gt;Vespula&lt;/i&gt; Genus.</title>
        <authorList>
            <person name="Harrop T.W.R."/>
            <person name="Guhlin J."/>
            <person name="McLaughlin G.M."/>
            <person name="Permina E."/>
            <person name="Stockwell P."/>
            <person name="Gilligan J."/>
            <person name="Le Lec M.F."/>
            <person name="Gruber M.A.M."/>
            <person name="Quinn O."/>
            <person name="Lovegrove M."/>
            <person name="Duncan E.J."/>
            <person name="Remnant E.J."/>
            <person name="Van Eeckhoven J."/>
            <person name="Graham B."/>
            <person name="Knapp R.A."/>
            <person name="Langford K.W."/>
            <person name="Kronenberg Z."/>
            <person name="Press M.O."/>
            <person name="Eacker S.M."/>
            <person name="Wilson-Rankin E.E."/>
            <person name="Purcell J."/>
            <person name="Lester P.J."/>
            <person name="Dearden P.K."/>
        </authorList>
    </citation>
    <scope>NUCLEOTIDE SEQUENCE</scope>
    <source>
        <strain evidence="4">Marl-1</strain>
    </source>
</reference>
<dbReference type="SUPFAM" id="SSF50447">
    <property type="entry name" value="Translation proteins"/>
    <property type="match status" value="1"/>
</dbReference>
<sequence length="95" mass="10800">MKSTGKPEDRKTGCGWRFVELGIVSSIEYNHKSVESARKGQEVCIKIEPIPGEAPKMFGRHFDEKDFVVSKVRALVSISKLYLQTNELISLRLNF</sequence>
<dbReference type="InterPro" id="IPR015760">
    <property type="entry name" value="TIF_IF2"/>
</dbReference>
<dbReference type="PANTHER" id="PTHR43381">
    <property type="entry name" value="TRANSLATION INITIATION FACTOR IF-2-RELATED"/>
    <property type="match status" value="1"/>
</dbReference>